<dbReference type="PROSITE" id="PS51257">
    <property type="entry name" value="PROKAR_LIPOPROTEIN"/>
    <property type="match status" value="1"/>
</dbReference>
<sequence length="381" mass="42517">MRRISFFWLLSALIGLLVLAGCRSDKDAANGSGPERQQPAFLQIGEFSINRISPERTEVRDGAGRTLVLIPREAAMPTDVRPSQVVRTPVQRVAAYGAFDIAVLRALGVLEQTLVGVTSPAQRWYIPEIRQGMEAGRIAYLGDAASIDFERLKQSNPELVLTWDPGVIPLLDDLGIPAVVTTTPTAMCLNTRMRFVQFLAPFFHKEREAESYFARIDAALSDIRARTAGLAHQPKVMWGDIYEKRVMVEPGNAWVGELVGLAQSDYQFKDVFGTACIEITVERFLYSGQDADIFFTYRTGEMGATSKEALAKLNPLIRDIGPLKRGRVYAPLPHYSQSADRLDEILTEISAILHPEAYPNYRLRYFTELPNTEPPPVKEQS</sequence>
<dbReference type="Gene3D" id="3.40.50.1980">
    <property type="entry name" value="Nitrogenase molybdenum iron protein domain"/>
    <property type="match status" value="2"/>
</dbReference>
<keyword evidence="3" id="KW-1185">Reference proteome</keyword>
<dbReference type="RefSeq" id="WP_015725772.1">
    <property type="nucleotide sequence ID" value="NC_014972.1"/>
</dbReference>
<feature type="domain" description="Fe/B12 periplasmic-binding" evidence="1">
    <location>
        <begin position="92"/>
        <end position="357"/>
    </location>
</feature>
<name>A0A7U3YPN1_DESPD</name>
<organism evidence="2 3">
    <name type="scientific">Desulfobulbus propionicus (strain ATCC 33891 / DSM 2032 / VKM B-1956 / 1pr3)</name>
    <dbReference type="NCBI Taxonomy" id="577650"/>
    <lineage>
        <taxon>Bacteria</taxon>
        <taxon>Pseudomonadati</taxon>
        <taxon>Thermodesulfobacteriota</taxon>
        <taxon>Desulfobulbia</taxon>
        <taxon>Desulfobulbales</taxon>
        <taxon>Desulfobulbaceae</taxon>
        <taxon>Desulfobulbus</taxon>
    </lineage>
</organism>
<dbReference type="EMBL" id="CP002364">
    <property type="protein sequence ID" value="ADW19247.1"/>
    <property type="molecule type" value="Genomic_DNA"/>
</dbReference>
<dbReference type="PANTHER" id="PTHR30535:SF34">
    <property type="entry name" value="MOLYBDATE-BINDING PROTEIN MOLA"/>
    <property type="match status" value="1"/>
</dbReference>
<proteinExistence type="predicted"/>
<dbReference type="AlphaFoldDB" id="A0A7U3YPN1"/>
<dbReference type="PANTHER" id="PTHR30535">
    <property type="entry name" value="VITAMIN B12-BINDING PROTEIN"/>
    <property type="match status" value="1"/>
</dbReference>
<reference evidence="2 3" key="1">
    <citation type="journal article" date="2011" name="Stand. Genomic Sci.">
        <title>Complete genome sequence of Desulfobulbus propionicus type strain (1pr3).</title>
        <authorList>
            <person name="Pagani I."/>
            <person name="Lapidus A."/>
            <person name="Nolan M."/>
            <person name="Lucas S."/>
            <person name="Hammon N."/>
            <person name="Deshpande S."/>
            <person name="Cheng J.F."/>
            <person name="Chertkov O."/>
            <person name="Davenport K."/>
            <person name="Tapia R."/>
            <person name="Han C."/>
            <person name="Goodwin L."/>
            <person name="Pitluck S."/>
            <person name="Liolios K."/>
            <person name="Mavromatis K."/>
            <person name="Ivanova N."/>
            <person name="Mikhailova N."/>
            <person name="Pati A."/>
            <person name="Chen A."/>
            <person name="Palaniappan K."/>
            <person name="Land M."/>
            <person name="Hauser L."/>
            <person name="Chang Y.J."/>
            <person name="Jeffries C.D."/>
            <person name="Detter J.C."/>
            <person name="Brambilla E."/>
            <person name="Kannan K.P."/>
            <person name="Djao O.D."/>
            <person name="Rohde M."/>
            <person name="Pukall R."/>
            <person name="Spring S."/>
            <person name="Goker M."/>
            <person name="Sikorski J."/>
            <person name="Woyke T."/>
            <person name="Bristow J."/>
            <person name="Eisen J.A."/>
            <person name="Markowitz V."/>
            <person name="Hugenholtz P."/>
            <person name="Kyrpides N.C."/>
            <person name="Klenk H.P."/>
        </authorList>
    </citation>
    <scope>NUCLEOTIDE SEQUENCE [LARGE SCALE GENOMIC DNA]</scope>
    <source>
        <strain evidence="3">ATCC 33891 / DSM 2032 / 1pr3</strain>
    </source>
</reference>
<dbReference type="Pfam" id="PF01497">
    <property type="entry name" value="Peripla_BP_2"/>
    <property type="match status" value="1"/>
</dbReference>
<dbReference type="SUPFAM" id="SSF53807">
    <property type="entry name" value="Helical backbone' metal receptor"/>
    <property type="match status" value="1"/>
</dbReference>
<protein>
    <submittedName>
        <fullName evidence="2">ABC-type Fe3+-hydroxamate transport system periplasmic component-like protein</fullName>
    </submittedName>
</protein>
<evidence type="ECO:0000313" key="2">
    <source>
        <dbReference type="EMBL" id="ADW19247.1"/>
    </source>
</evidence>
<accession>A0A7U3YPN1</accession>
<evidence type="ECO:0000313" key="3">
    <source>
        <dbReference type="Proteomes" id="UP000006365"/>
    </source>
</evidence>
<evidence type="ECO:0000259" key="1">
    <source>
        <dbReference type="PROSITE" id="PS50983"/>
    </source>
</evidence>
<dbReference type="InterPro" id="IPR050902">
    <property type="entry name" value="ABC_Transporter_SBP"/>
</dbReference>
<dbReference type="InterPro" id="IPR002491">
    <property type="entry name" value="ABC_transptr_periplasmic_BD"/>
</dbReference>
<dbReference type="PROSITE" id="PS50983">
    <property type="entry name" value="FE_B12_PBP"/>
    <property type="match status" value="1"/>
</dbReference>
<gene>
    <name evidence="2" type="ordered locus">Despr_3114</name>
</gene>
<dbReference type="KEGG" id="dpr:Despr_3114"/>
<dbReference type="Proteomes" id="UP000006365">
    <property type="component" value="Chromosome"/>
</dbReference>